<dbReference type="Gene3D" id="3.40.30.10">
    <property type="entry name" value="Glutaredoxin"/>
    <property type="match status" value="1"/>
</dbReference>
<feature type="domain" description="Glutaredoxin" evidence="1">
    <location>
        <begin position="7"/>
        <end position="66"/>
    </location>
</feature>
<dbReference type="InterPro" id="IPR036249">
    <property type="entry name" value="Thioredoxin-like_sf"/>
</dbReference>
<organism evidence="2 3">
    <name type="scientific">Kordia aestuariivivens</name>
    <dbReference type="NCBI Taxonomy" id="2759037"/>
    <lineage>
        <taxon>Bacteria</taxon>
        <taxon>Pseudomonadati</taxon>
        <taxon>Bacteroidota</taxon>
        <taxon>Flavobacteriia</taxon>
        <taxon>Flavobacteriales</taxon>
        <taxon>Flavobacteriaceae</taxon>
        <taxon>Kordia</taxon>
    </lineage>
</organism>
<dbReference type="EMBL" id="JACGWS010000007">
    <property type="protein sequence ID" value="MBC8755501.1"/>
    <property type="molecule type" value="Genomic_DNA"/>
</dbReference>
<dbReference type="SUPFAM" id="SSF52833">
    <property type="entry name" value="Thioredoxin-like"/>
    <property type="match status" value="1"/>
</dbReference>
<gene>
    <name evidence="2" type="ORF">H2O64_12560</name>
</gene>
<dbReference type="InterPro" id="IPR002109">
    <property type="entry name" value="Glutaredoxin"/>
</dbReference>
<dbReference type="Pfam" id="PF00462">
    <property type="entry name" value="Glutaredoxin"/>
    <property type="match status" value="1"/>
</dbReference>
<comment type="caution">
    <text evidence="2">The sequence shown here is derived from an EMBL/GenBank/DDBJ whole genome shotgun (WGS) entry which is preliminary data.</text>
</comment>
<evidence type="ECO:0000259" key="1">
    <source>
        <dbReference type="Pfam" id="PF00462"/>
    </source>
</evidence>
<reference evidence="2 3" key="1">
    <citation type="submission" date="2020-07" db="EMBL/GenBank/DDBJ databases">
        <title>Description of Kordia aestuariivivens sp. nov., isolated from a tidal flat.</title>
        <authorList>
            <person name="Park S."/>
            <person name="Yoon J.-H."/>
        </authorList>
    </citation>
    <scope>NUCLEOTIDE SEQUENCE [LARGE SCALE GENOMIC DNA]</scope>
    <source>
        <strain evidence="2 3">YSTF-M3</strain>
    </source>
</reference>
<dbReference type="Proteomes" id="UP000619238">
    <property type="component" value="Unassembled WGS sequence"/>
</dbReference>
<accession>A0ABR7QAA3</accession>
<proteinExistence type="predicted"/>
<evidence type="ECO:0000313" key="3">
    <source>
        <dbReference type="Proteomes" id="UP000619238"/>
    </source>
</evidence>
<keyword evidence="3" id="KW-1185">Reference proteome</keyword>
<name>A0ABR7QAA3_9FLAO</name>
<protein>
    <submittedName>
        <fullName evidence="2">Glutaredoxin family protein</fullName>
    </submittedName>
</protein>
<sequence>MKTIPKIKLFGTAACHKTNYYIDVLNDTEFPYQFLDVNENEAHAEALRNLYENRKLNFPTITIGDKKLRNPRTEELEKWLKKLMI</sequence>
<dbReference type="RefSeq" id="WP_187562552.1">
    <property type="nucleotide sequence ID" value="NZ_JACGWS010000007.1"/>
</dbReference>
<evidence type="ECO:0000313" key="2">
    <source>
        <dbReference type="EMBL" id="MBC8755501.1"/>
    </source>
</evidence>